<dbReference type="AlphaFoldDB" id="A0A6A6IZB0"/>
<dbReference type="Gene3D" id="3.40.630.30">
    <property type="match status" value="1"/>
</dbReference>
<sequence>MPLVIRDVEHADITECIGLRVAALGSLVIGRLPPYLGYVDEAEARVRRELDGSPHVHHLKVVDTEKGEEIVAYGKWEVYERGRGEDVGSASVGGGEGEGFRELRRLVRGWFHKRKKEMGKKPHIYLALLVTAEKHRRRGAGRLLVKWGIEMAEQMGLPCYVHASEQGRRLYGWCGFGDRETVEFELGQYGLEGVERLTEMERVSVGMGKDGGRS</sequence>
<dbReference type="GO" id="GO:0016747">
    <property type="term" value="F:acyltransferase activity, transferring groups other than amino-acyl groups"/>
    <property type="evidence" value="ECO:0007669"/>
    <property type="project" value="InterPro"/>
</dbReference>
<evidence type="ECO:0000313" key="2">
    <source>
        <dbReference type="EMBL" id="KAF2255779.1"/>
    </source>
</evidence>
<dbReference type="InterPro" id="IPR000182">
    <property type="entry name" value="GNAT_dom"/>
</dbReference>
<dbReference type="PANTHER" id="PTHR42791:SF14">
    <property type="entry name" value="N-ACETYLTRANSFERASE DOMAIN-CONTAINING PROTEIN"/>
    <property type="match status" value="1"/>
</dbReference>
<evidence type="ECO:0000259" key="1">
    <source>
        <dbReference type="PROSITE" id="PS51186"/>
    </source>
</evidence>
<dbReference type="EMBL" id="ML987189">
    <property type="protein sequence ID" value="KAF2255779.1"/>
    <property type="molecule type" value="Genomic_DNA"/>
</dbReference>
<reference evidence="2" key="1">
    <citation type="journal article" date="2020" name="Stud. Mycol.">
        <title>101 Dothideomycetes genomes: a test case for predicting lifestyles and emergence of pathogens.</title>
        <authorList>
            <person name="Haridas S."/>
            <person name="Albert R."/>
            <person name="Binder M."/>
            <person name="Bloem J."/>
            <person name="Labutti K."/>
            <person name="Salamov A."/>
            <person name="Andreopoulos B."/>
            <person name="Baker S."/>
            <person name="Barry K."/>
            <person name="Bills G."/>
            <person name="Bluhm B."/>
            <person name="Cannon C."/>
            <person name="Castanera R."/>
            <person name="Culley D."/>
            <person name="Daum C."/>
            <person name="Ezra D."/>
            <person name="Gonzalez J."/>
            <person name="Henrissat B."/>
            <person name="Kuo A."/>
            <person name="Liang C."/>
            <person name="Lipzen A."/>
            <person name="Lutzoni F."/>
            <person name="Magnuson J."/>
            <person name="Mondo S."/>
            <person name="Nolan M."/>
            <person name="Ohm R."/>
            <person name="Pangilinan J."/>
            <person name="Park H.-J."/>
            <person name="Ramirez L."/>
            <person name="Alfaro M."/>
            <person name="Sun H."/>
            <person name="Tritt A."/>
            <person name="Yoshinaga Y."/>
            <person name="Zwiers L.-H."/>
            <person name="Turgeon B."/>
            <person name="Goodwin S."/>
            <person name="Spatafora J."/>
            <person name="Crous P."/>
            <person name="Grigoriev I."/>
        </authorList>
    </citation>
    <scope>NUCLEOTIDE SEQUENCE</scope>
    <source>
        <strain evidence="2">CBS 122368</strain>
    </source>
</reference>
<keyword evidence="3" id="KW-1185">Reference proteome</keyword>
<dbReference type="PROSITE" id="PS51186">
    <property type="entry name" value="GNAT"/>
    <property type="match status" value="1"/>
</dbReference>
<dbReference type="InterPro" id="IPR052523">
    <property type="entry name" value="Trichothecene_AcTrans"/>
</dbReference>
<dbReference type="Proteomes" id="UP000800094">
    <property type="component" value="Unassembled WGS sequence"/>
</dbReference>
<dbReference type="RefSeq" id="XP_033690783.1">
    <property type="nucleotide sequence ID" value="XM_033823100.1"/>
</dbReference>
<dbReference type="CDD" id="cd04301">
    <property type="entry name" value="NAT_SF"/>
    <property type="match status" value="1"/>
</dbReference>
<dbReference type="SUPFAM" id="SSF55729">
    <property type="entry name" value="Acyl-CoA N-acyltransferases (Nat)"/>
    <property type="match status" value="1"/>
</dbReference>
<dbReference type="InterPro" id="IPR016181">
    <property type="entry name" value="Acyl_CoA_acyltransferase"/>
</dbReference>
<gene>
    <name evidence="2" type="ORF">BU26DRAFT_415125</name>
</gene>
<protein>
    <recommendedName>
        <fullName evidence="1">N-acetyltransferase domain-containing protein</fullName>
    </recommendedName>
</protein>
<proteinExistence type="predicted"/>
<dbReference type="Pfam" id="PF00583">
    <property type="entry name" value="Acetyltransf_1"/>
    <property type="match status" value="1"/>
</dbReference>
<dbReference type="PANTHER" id="PTHR42791">
    <property type="entry name" value="GNAT FAMILY ACETYLTRANSFERASE"/>
    <property type="match status" value="1"/>
</dbReference>
<evidence type="ECO:0000313" key="3">
    <source>
        <dbReference type="Proteomes" id="UP000800094"/>
    </source>
</evidence>
<dbReference type="GeneID" id="54576430"/>
<name>A0A6A6IZB0_9PLEO</name>
<feature type="domain" description="N-acetyltransferase" evidence="1">
    <location>
        <begin position="3"/>
        <end position="201"/>
    </location>
</feature>
<accession>A0A6A6IZB0</accession>
<organism evidence="2 3">
    <name type="scientific">Trematosphaeria pertusa</name>
    <dbReference type="NCBI Taxonomy" id="390896"/>
    <lineage>
        <taxon>Eukaryota</taxon>
        <taxon>Fungi</taxon>
        <taxon>Dikarya</taxon>
        <taxon>Ascomycota</taxon>
        <taxon>Pezizomycotina</taxon>
        <taxon>Dothideomycetes</taxon>
        <taxon>Pleosporomycetidae</taxon>
        <taxon>Pleosporales</taxon>
        <taxon>Massarineae</taxon>
        <taxon>Trematosphaeriaceae</taxon>
        <taxon>Trematosphaeria</taxon>
    </lineage>
</organism>
<dbReference type="OrthoDB" id="2115692at2759"/>